<reference evidence="1 2" key="1">
    <citation type="journal article" date="2012" name="J. Bacteriol.">
        <title>Complete Genome Sequence of Leptospirillum ferrooxidans Strain C2-3, Isolated from a Fresh Volcanic Ash Deposit on the Island of Miyake, Japan.</title>
        <authorList>
            <person name="Fujimura R."/>
            <person name="Sato Y."/>
            <person name="Nishizawa T."/>
            <person name="Oshima K."/>
            <person name="Kim S.-W."/>
            <person name="Hattori M."/>
            <person name="Kamijo T."/>
            <person name="Ohta H."/>
        </authorList>
    </citation>
    <scope>NUCLEOTIDE SEQUENCE [LARGE SCALE GENOMIC DNA]</scope>
    <source>
        <strain evidence="1 2">C2-3</strain>
    </source>
</reference>
<organism evidence="1 2">
    <name type="scientific">Leptospirillum ferrooxidans (strain C2-3)</name>
    <dbReference type="NCBI Taxonomy" id="1162668"/>
    <lineage>
        <taxon>Bacteria</taxon>
        <taxon>Pseudomonadati</taxon>
        <taxon>Nitrospirota</taxon>
        <taxon>Nitrospiria</taxon>
        <taxon>Nitrospirales</taxon>
        <taxon>Nitrospiraceae</taxon>
        <taxon>Leptospirillum</taxon>
    </lineage>
</organism>
<dbReference type="STRING" id="1162668.LFE_0857"/>
<dbReference type="AlphaFoldDB" id="I0IMR7"/>
<reference evidence="2" key="2">
    <citation type="submission" date="2012-03" db="EMBL/GenBank/DDBJ databases">
        <title>The complete genome sequence of the pioneer microbe on fresh volcanic deposit, Leptospirillum ferrooxidans strain C2-3.</title>
        <authorList>
            <person name="Fujimura R."/>
            <person name="Sato Y."/>
            <person name="Nishizawa T."/>
            <person name="Nanba K."/>
            <person name="Oshima K."/>
            <person name="Hattori M."/>
            <person name="Kamijo T."/>
            <person name="Ohta H."/>
        </authorList>
    </citation>
    <scope>NUCLEOTIDE SEQUENCE [LARGE SCALE GENOMIC DNA]</scope>
    <source>
        <strain evidence="2">C2-3</strain>
    </source>
</reference>
<protein>
    <submittedName>
        <fullName evidence="1">Uncharacterized protein</fullName>
    </submittedName>
</protein>
<keyword evidence="2" id="KW-1185">Reference proteome</keyword>
<proteinExistence type="predicted"/>
<name>I0IMR7_LEPFC</name>
<dbReference type="HOGENOM" id="CLU_2633748_0_0_0"/>
<evidence type="ECO:0000313" key="2">
    <source>
        <dbReference type="Proteomes" id="UP000007382"/>
    </source>
</evidence>
<dbReference type="Proteomes" id="UP000007382">
    <property type="component" value="Chromosome"/>
</dbReference>
<accession>I0IMR7</accession>
<gene>
    <name evidence="1" type="ordered locus">LFE_0857</name>
</gene>
<evidence type="ECO:0000313" key="1">
    <source>
        <dbReference type="EMBL" id="BAM06566.1"/>
    </source>
</evidence>
<dbReference type="KEGG" id="lfc:LFE_0857"/>
<dbReference type="PATRIC" id="fig|1162668.3.peg.1002"/>
<dbReference type="EMBL" id="AP012342">
    <property type="protein sequence ID" value="BAM06566.1"/>
    <property type="molecule type" value="Genomic_DNA"/>
</dbReference>
<sequence length="77" mass="8751">MSVTEKIEAIITTCTEKSEKLKSLRKEILPTISPEEVPGNSRLKRIKKKLRRNYQKKAQAKSVLATLNGEVKKGKKE</sequence>